<accession>A0A0A9DP60</accession>
<dbReference type="AlphaFoldDB" id="A0A0A9DP60"/>
<reference evidence="1" key="2">
    <citation type="journal article" date="2015" name="Data Brief">
        <title>Shoot transcriptome of the giant reed, Arundo donax.</title>
        <authorList>
            <person name="Barrero R.A."/>
            <person name="Guerrero F.D."/>
            <person name="Moolhuijzen P."/>
            <person name="Goolsby J.A."/>
            <person name="Tidwell J."/>
            <person name="Bellgard S.E."/>
            <person name="Bellgard M.I."/>
        </authorList>
    </citation>
    <scope>NUCLEOTIDE SEQUENCE</scope>
    <source>
        <tissue evidence="1">Shoot tissue taken approximately 20 cm above the soil surface</tissue>
    </source>
</reference>
<proteinExistence type="predicted"/>
<sequence>MSPSLASVIGIGKAPFYFPKPSFNHTISCSCTQRLWLDSM</sequence>
<dbReference type="EMBL" id="GBRH01210445">
    <property type="protein sequence ID" value="JAD87450.1"/>
    <property type="molecule type" value="Transcribed_RNA"/>
</dbReference>
<name>A0A0A9DP60_ARUDO</name>
<organism evidence="1">
    <name type="scientific">Arundo donax</name>
    <name type="common">Giant reed</name>
    <name type="synonym">Donax arundinaceus</name>
    <dbReference type="NCBI Taxonomy" id="35708"/>
    <lineage>
        <taxon>Eukaryota</taxon>
        <taxon>Viridiplantae</taxon>
        <taxon>Streptophyta</taxon>
        <taxon>Embryophyta</taxon>
        <taxon>Tracheophyta</taxon>
        <taxon>Spermatophyta</taxon>
        <taxon>Magnoliopsida</taxon>
        <taxon>Liliopsida</taxon>
        <taxon>Poales</taxon>
        <taxon>Poaceae</taxon>
        <taxon>PACMAD clade</taxon>
        <taxon>Arundinoideae</taxon>
        <taxon>Arundineae</taxon>
        <taxon>Arundo</taxon>
    </lineage>
</organism>
<protein>
    <submittedName>
        <fullName evidence="1">Uncharacterized protein</fullName>
    </submittedName>
</protein>
<evidence type="ECO:0000313" key="1">
    <source>
        <dbReference type="EMBL" id="JAD87450.1"/>
    </source>
</evidence>
<reference evidence="1" key="1">
    <citation type="submission" date="2014-09" db="EMBL/GenBank/DDBJ databases">
        <authorList>
            <person name="Magalhaes I.L.F."/>
            <person name="Oliveira U."/>
            <person name="Santos F.R."/>
            <person name="Vidigal T.H.D.A."/>
            <person name="Brescovit A.D."/>
            <person name="Santos A.J."/>
        </authorList>
    </citation>
    <scope>NUCLEOTIDE SEQUENCE</scope>
    <source>
        <tissue evidence="1">Shoot tissue taken approximately 20 cm above the soil surface</tissue>
    </source>
</reference>